<dbReference type="PROSITE" id="PS50106">
    <property type="entry name" value="PDZ"/>
    <property type="match status" value="1"/>
</dbReference>
<feature type="region of interest" description="Disordered" evidence="2">
    <location>
        <begin position="1"/>
        <end position="31"/>
    </location>
</feature>
<dbReference type="Proteomes" id="UP001221898">
    <property type="component" value="Unassembled WGS sequence"/>
</dbReference>
<accession>A0AAD7W272</accession>
<dbReference type="InterPro" id="IPR056814">
    <property type="entry name" value="GIPC1-3_GH1"/>
</dbReference>
<feature type="domain" description="PDZ" evidence="3">
    <location>
        <begin position="111"/>
        <end position="178"/>
    </location>
</feature>
<gene>
    <name evidence="4" type="ORF">AAFF_G00270350</name>
</gene>
<dbReference type="InterPro" id="IPR001478">
    <property type="entry name" value="PDZ"/>
</dbReference>
<dbReference type="InterPro" id="IPR055349">
    <property type="entry name" value="GH2_GIPC"/>
</dbReference>
<dbReference type="EMBL" id="JAINUG010000370">
    <property type="protein sequence ID" value="KAJ8373202.1"/>
    <property type="molecule type" value="Genomic_DNA"/>
</dbReference>
<comment type="caution">
    <text evidence="4">The sequence shown here is derived from an EMBL/GenBank/DDBJ whole genome shotgun (WGS) entry which is preliminary data.</text>
</comment>
<feature type="compositionally biased region" description="Basic residues" evidence="2">
    <location>
        <begin position="1"/>
        <end position="11"/>
    </location>
</feature>
<dbReference type="AlphaFoldDB" id="A0AAD7W272"/>
<keyword evidence="5" id="KW-1185">Reference proteome</keyword>
<dbReference type="InterPro" id="IPR036034">
    <property type="entry name" value="PDZ_sf"/>
</dbReference>
<dbReference type="InterPro" id="IPR017379">
    <property type="entry name" value="GIPC1/2/3"/>
</dbReference>
<dbReference type="FunFam" id="2.30.42.10:FF:000097">
    <property type="entry name" value="PDZ domain-containing protein GIPC1 isoform 1"/>
    <property type="match status" value="1"/>
</dbReference>
<name>A0AAD7W272_9TELE</name>
<sequence length="311" mass="33718">MPLGIGRRKKASPLVESEEAEPGRAGLNVDGWDGVGRRGGALAHGSPTGRIEGFGNVRELYAKIGEAFGIPPAEVMFCTLNTHKVDMEKLLGGQIGLEDFIFAHVKGHKKEVEVFKGEEGLGLTITDNGAGYAFVKRIREGSVIQQMQVVSVGDMIESINGRDLIGCRHYEVAKALKELPEGRDFRMTLVEPMRAFDMVGQRAGGARSSLGAQVGTGRGTLRLWAKGPATVEELPSAFEEKAVEKVDDLLENYMGIRDKELASTMVELGKDKRHPDEFAEALDETLGDFAFPDEFVFDVWGAIGDAKAGQP</sequence>
<evidence type="ECO:0000256" key="2">
    <source>
        <dbReference type="SAM" id="MobiDB-lite"/>
    </source>
</evidence>
<dbReference type="PIRSF" id="PIRSF038083">
    <property type="entry name" value="UCP038083_GIPC"/>
    <property type="match status" value="1"/>
</dbReference>
<dbReference type="PANTHER" id="PTHR12259">
    <property type="entry name" value="RGS-GAIP INTERACTING PROTEIN GIPC"/>
    <property type="match status" value="1"/>
</dbReference>
<dbReference type="Pfam" id="PF25083">
    <property type="entry name" value="GIPC1_GH1"/>
    <property type="match status" value="1"/>
</dbReference>
<reference evidence="4" key="1">
    <citation type="journal article" date="2023" name="Science">
        <title>Genome structures resolve the early diversification of teleost fishes.</title>
        <authorList>
            <person name="Parey E."/>
            <person name="Louis A."/>
            <person name="Montfort J."/>
            <person name="Bouchez O."/>
            <person name="Roques C."/>
            <person name="Iampietro C."/>
            <person name="Lluch J."/>
            <person name="Castinel A."/>
            <person name="Donnadieu C."/>
            <person name="Desvignes T."/>
            <person name="Floi Bucao C."/>
            <person name="Jouanno E."/>
            <person name="Wen M."/>
            <person name="Mejri S."/>
            <person name="Dirks R."/>
            <person name="Jansen H."/>
            <person name="Henkel C."/>
            <person name="Chen W.J."/>
            <person name="Zahm M."/>
            <person name="Cabau C."/>
            <person name="Klopp C."/>
            <person name="Thompson A.W."/>
            <person name="Robinson-Rechavi M."/>
            <person name="Braasch I."/>
            <person name="Lecointre G."/>
            <person name="Bobe J."/>
            <person name="Postlethwait J.H."/>
            <person name="Berthelot C."/>
            <person name="Roest Crollius H."/>
            <person name="Guiguen Y."/>
        </authorList>
    </citation>
    <scope>NUCLEOTIDE SEQUENCE</scope>
    <source>
        <strain evidence="4">NC1722</strain>
    </source>
</reference>
<dbReference type="Pfam" id="PF25082">
    <property type="entry name" value="GIPC1_GH2"/>
    <property type="match status" value="1"/>
</dbReference>
<comment type="similarity">
    <text evidence="1">Belongs to the GIPC family.</text>
</comment>
<evidence type="ECO:0000256" key="1">
    <source>
        <dbReference type="ARBA" id="ARBA00009011"/>
    </source>
</evidence>
<dbReference type="Gene3D" id="2.30.42.10">
    <property type="match status" value="1"/>
</dbReference>
<dbReference type="SUPFAM" id="SSF50156">
    <property type="entry name" value="PDZ domain-like"/>
    <property type="match status" value="1"/>
</dbReference>
<evidence type="ECO:0000313" key="4">
    <source>
        <dbReference type="EMBL" id="KAJ8373202.1"/>
    </source>
</evidence>
<evidence type="ECO:0000259" key="3">
    <source>
        <dbReference type="PROSITE" id="PS50106"/>
    </source>
</evidence>
<dbReference type="SMART" id="SM00228">
    <property type="entry name" value="PDZ"/>
    <property type="match status" value="1"/>
</dbReference>
<protein>
    <recommendedName>
        <fullName evidence="3">PDZ domain-containing protein</fullName>
    </recommendedName>
</protein>
<dbReference type="PANTHER" id="PTHR12259:SF4">
    <property type="entry name" value="PDZ DOMAIN-CONTAINING PROTEIN GIPC1"/>
    <property type="match status" value="1"/>
</dbReference>
<dbReference type="Pfam" id="PF00595">
    <property type="entry name" value="PDZ"/>
    <property type="match status" value="1"/>
</dbReference>
<evidence type="ECO:0000313" key="5">
    <source>
        <dbReference type="Proteomes" id="UP001221898"/>
    </source>
</evidence>
<proteinExistence type="inferred from homology"/>
<dbReference type="CDD" id="cd21180">
    <property type="entry name" value="GH2_GIPC"/>
    <property type="match status" value="1"/>
</dbReference>
<organism evidence="4 5">
    <name type="scientific">Aldrovandia affinis</name>
    <dbReference type="NCBI Taxonomy" id="143900"/>
    <lineage>
        <taxon>Eukaryota</taxon>
        <taxon>Metazoa</taxon>
        <taxon>Chordata</taxon>
        <taxon>Craniata</taxon>
        <taxon>Vertebrata</taxon>
        <taxon>Euteleostomi</taxon>
        <taxon>Actinopterygii</taxon>
        <taxon>Neopterygii</taxon>
        <taxon>Teleostei</taxon>
        <taxon>Notacanthiformes</taxon>
        <taxon>Halosauridae</taxon>
        <taxon>Aldrovandia</taxon>
    </lineage>
</organism>